<dbReference type="InterPro" id="IPR036070">
    <property type="entry name" value="Nop_dom_sf"/>
</dbReference>
<reference evidence="7" key="1">
    <citation type="submission" date="2014-05" db="EMBL/GenBank/DDBJ databases">
        <title>The genome and life-stage specific transcriptomes of Globodera pallida elucidate key aspects of plant parasitism by a cyst nematode.</title>
        <authorList>
            <person name="Cotton J.A."/>
            <person name="Lilley C.J."/>
            <person name="Jones L.M."/>
            <person name="Kikuchi T."/>
            <person name="Reid A.J."/>
            <person name="Thorpe P."/>
            <person name="Tsai I.J."/>
            <person name="Beasley H."/>
            <person name="Blok V."/>
            <person name="Cock P.J.A."/>
            <person name="Van den Akker S.E."/>
            <person name="Holroyd N."/>
            <person name="Hunt M."/>
            <person name="Mantelin S."/>
            <person name="Naghra H."/>
            <person name="Pain A."/>
            <person name="Palomares-Rius J.E."/>
            <person name="Zarowiecki M."/>
            <person name="Berriman M."/>
            <person name="Jones J.T."/>
            <person name="Urwin P.E."/>
        </authorList>
    </citation>
    <scope>NUCLEOTIDE SEQUENCE [LARGE SCALE GENOMIC DNA]</scope>
    <source>
        <strain evidence="7">Lindley</strain>
    </source>
</reference>
<dbReference type="InterPro" id="IPR018170">
    <property type="entry name" value="Aldo/ket_reductase_CS"/>
</dbReference>
<dbReference type="WBParaSite" id="GPLIN_000470500">
    <property type="protein sequence ID" value="GPLIN_000470500"/>
    <property type="gene ID" value="GPLIN_000470500"/>
</dbReference>
<evidence type="ECO:0000259" key="6">
    <source>
        <dbReference type="PROSITE" id="PS51358"/>
    </source>
</evidence>
<dbReference type="Proteomes" id="UP000050741">
    <property type="component" value="Unassembled WGS sequence"/>
</dbReference>
<dbReference type="Pfam" id="PF00248">
    <property type="entry name" value="Aldo_ket_red"/>
    <property type="match status" value="1"/>
</dbReference>
<keyword evidence="4" id="KW-0539">Nucleus</keyword>
<dbReference type="Gene3D" id="1.10.246.90">
    <property type="entry name" value="Nop domain"/>
    <property type="match status" value="1"/>
</dbReference>
<dbReference type="PANTHER" id="PTHR10894">
    <property type="entry name" value="NUCLEOLAR PROTEIN 5 NUCLEOLAR PROTEIN NOP5 NOP58"/>
    <property type="match status" value="1"/>
</dbReference>
<dbReference type="InterPro" id="IPR012976">
    <property type="entry name" value="NOSIC"/>
</dbReference>
<dbReference type="InterPro" id="IPR045056">
    <property type="entry name" value="Nop56/Nop58"/>
</dbReference>
<evidence type="ECO:0000256" key="2">
    <source>
        <dbReference type="ARBA" id="ARBA00009211"/>
    </source>
</evidence>
<evidence type="ECO:0000313" key="8">
    <source>
        <dbReference type="WBParaSite" id="GPLIN_000470500"/>
    </source>
</evidence>
<dbReference type="SMART" id="SM00931">
    <property type="entry name" value="NOSIC"/>
    <property type="match status" value="1"/>
</dbReference>
<reference evidence="8" key="2">
    <citation type="submission" date="2016-06" db="UniProtKB">
        <authorList>
            <consortium name="WormBaseParasite"/>
        </authorList>
    </citation>
    <scope>IDENTIFICATION</scope>
</reference>
<dbReference type="Pfam" id="PF01798">
    <property type="entry name" value="Nop"/>
    <property type="match status" value="2"/>
</dbReference>
<protein>
    <submittedName>
        <fullName evidence="8">Nop domain-containing protein</fullName>
    </submittedName>
</protein>
<dbReference type="PANTHER" id="PTHR10894:SF1">
    <property type="entry name" value="NUCLEOLAR PROTEIN 58"/>
    <property type="match status" value="1"/>
</dbReference>
<dbReference type="GO" id="GO:0016491">
    <property type="term" value="F:oxidoreductase activity"/>
    <property type="evidence" value="ECO:0007669"/>
    <property type="project" value="InterPro"/>
</dbReference>
<dbReference type="Gene3D" id="1.10.287.4070">
    <property type="match status" value="2"/>
</dbReference>
<evidence type="ECO:0000256" key="3">
    <source>
        <dbReference type="ARBA" id="ARBA00022517"/>
    </source>
</evidence>
<name>A0A183BVR7_GLOPA</name>
<proteinExistence type="inferred from homology"/>
<comment type="subcellular location">
    <subcellularLocation>
        <location evidence="1">Nucleus</location>
        <location evidence="1">Nucleolus</location>
    </subcellularLocation>
</comment>
<keyword evidence="3" id="KW-0690">Ribosome biogenesis</keyword>
<evidence type="ECO:0000256" key="5">
    <source>
        <dbReference type="SAM" id="MobiDB-lite"/>
    </source>
</evidence>
<feature type="compositionally biased region" description="Basic and acidic residues" evidence="5">
    <location>
        <begin position="511"/>
        <end position="536"/>
    </location>
</feature>
<dbReference type="GO" id="GO:0032040">
    <property type="term" value="C:small-subunit processome"/>
    <property type="evidence" value="ECO:0007669"/>
    <property type="project" value="InterPro"/>
</dbReference>
<dbReference type="GO" id="GO:0031428">
    <property type="term" value="C:box C/D methylation guide snoRNP complex"/>
    <property type="evidence" value="ECO:0007669"/>
    <property type="project" value="InterPro"/>
</dbReference>
<dbReference type="SUPFAM" id="SSF51430">
    <property type="entry name" value="NAD(P)-linked oxidoreductase"/>
    <property type="match status" value="1"/>
</dbReference>
<dbReference type="AlphaFoldDB" id="A0A183BVR7"/>
<feature type="region of interest" description="Disordered" evidence="5">
    <location>
        <begin position="511"/>
        <end position="588"/>
    </location>
</feature>
<dbReference type="PROSITE" id="PS51358">
    <property type="entry name" value="NOP"/>
    <property type="match status" value="1"/>
</dbReference>
<evidence type="ECO:0000313" key="7">
    <source>
        <dbReference type="Proteomes" id="UP000050741"/>
    </source>
</evidence>
<dbReference type="InterPro" id="IPR002687">
    <property type="entry name" value="Nop_dom"/>
</dbReference>
<dbReference type="InterPro" id="IPR036812">
    <property type="entry name" value="NAD(P)_OxRdtase_dom_sf"/>
</dbReference>
<dbReference type="InterPro" id="IPR023210">
    <property type="entry name" value="NADP_OxRdtase_dom"/>
</dbReference>
<accession>A0A183BVR7</accession>
<evidence type="ECO:0000256" key="4">
    <source>
        <dbReference type="ARBA" id="ARBA00023242"/>
    </source>
</evidence>
<keyword evidence="7" id="KW-1185">Reference proteome</keyword>
<sequence>MRIYRVFEQYKDNGSLRSIGVSNYESRHIDELWDTVKYRPTVKSAHTPLGANSSSLYKDPLIVSTAKKHKATIPQILLAFSYQQGVGIIPKSKNPERISSNVDFLNVNLTQEEVSQLNALNKEKRYSDCDGYALFRLGDESVLQRVDDIWDEFASGSNCDGKLDKTLKRYLKKSITDPMEKLAVDDTQIGKLIKNAMDIKCLHNSAISELMRSIRANVGEFLGDETTQELNAMRLGVAHSIGRYKVKFNPEKIDTMIVQAVSLLDDLDKELNNYVMRCREWYGWHFPELGKLLTDAQAYAKCVKAIGMKQNALAADLKLDLVHIVELCDQIIELAQYRAQLHEYLKNRMNALAPNLTVLLGELIGARLVSKAGSLMALAKCPASTVQILGAEKALFRALKTKKDTPKYGIIYHAQLVTQSGQKSKGKIARKLAAKVSLSTRVDALCDESLGNQHGIDARAYIEQAIKEADSRGGAKKQRFSGVKQAPKGAYTFKKEVHHYDAKYDMTIKKETEQTEEQQEHQQPEKAKKAVKRPREEEEEGEEAVQQQQREKGQKKKAKKSGGMEEPIGGEGEEEEQQSPTKKKKSKG</sequence>
<evidence type="ECO:0000256" key="1">
    <source>
        <dbReference type="ARBA" id="ARBA00004604"/>
    </source>
</evidence>
<dbReference type="PROSITE" id="PS00063">
    <property type="entry name" value="ALDOKETO_REDUCTASE_3"/>
    <property type="match status" value="1"/>
</dbReference>
<dbReference type="FunFam" id="1.10.246.90:FF:000005">
    <property type="entry name" value="Nucleolar protein 5, putative"/>
    <property type="match status" value="1"/>
</dbReference>
<dbReference type="InterPro" id="IPR042239">
    <property type="entry name" value="Nop_C"/>
</dbReference>
<dbReference type="SUPFAM" id="SSF89124">
    <property type="entry name" value="Nop domain"/>
    <property type="match status" value="1"/>
</dbReference>
<comment type="similarity">
    <text evidence="2">Belongs to the NOP5/NOP56 family.</text>
</comment>
<dbReference type="GO" id="GO:0030515">
    <property type="term" value="F:snoRNA binding"/>
    <property type="evidence" value="ECO:0007669"/>
    <property type="project" value="InterPro"/>
</dbReference>
<dbReference type="Gene3D" id="3.20.20.100">
    <property type="entry name" value="NADP-dependent oxidoreductase domain"/>
    <property type="match status" value="1"/>
</dbReference>
<organism evidence="7 8">
    <name type="scientific">Globodera pallida</name>
    <name type="common">Potato cyst nematode worm</name>
    <name type="synonym">Heterodera pallida</name>
    <dbReference type="NCBI Taxonomy" id="36090"/>
    <lineage>
        <taxon>Eukaryota</taxon>
        <taxon>Metazoa</taxon>
        <taxon>Ecdysozoa</taxon>
        <taxon>Nematoda</taxon>
        <taxon>Chromadorea</taxon>
        <taxon>Rhabditida</taxon>
        <taxon>Tylenchina</taxon>
        <taxon>Tylenchomorpha</taxon>
        <taxon>Tylenchoidea</taxon>
        <taxon>Heteroderidae</taxon>
        <taxon>Heteroderinae</taxon>
        <taxon>Globodera</taxon>
    </lineage>
</organism>
<dbReference type="GO" id="GO:0042254">
    <property type="term" value="P:ribosome biogenesis"/>
    <property type="evidence" value="ECO:0007669"/>
    <property type="project" value="UniProtKB-KW"/>
</dbReference>
<feature type="domain" description="Nop" evidence="6">
    <location>
        <begin position="352"/>
        <end position="471"/>
    </location>
</feature>